<dbReference type="Gene3D" id="2.170.130.10">
    <property type="entry name" value="TonB-dependent receptor, plug domain"/>
    <property type="match status" value="1"/>
</dbReference>
<keyword evidence="5" id="KW-1185">Reference proteome</keyword>
<keyword evidence="1" id="KW-0813">Transport</keyword>
<dbReference type="InterPro" id="IPR023996">
    <property type="entry name" value="TonB-dep_OMP_SusC/RagA"/>
</dbReference>
<feature type="chain" id="PRO_5012462813" evidence="2">
    <location>
        <begin position="26"/>
        <end position="1023"/>
    </location>
</feature>
<evidence type="ECO:0000256" key="2">
    <source>
        <dbReference type="SAM" id="SignalP"/>
    </source>
</evidence>
<dbReference type="GO" id="GO:0009279">
    <property type="term" value="C:cell outer membrane"/>
    <property type="evidence" value="ECO:0007669"/>
    <property type="project" value="UniProtKB-SubCell"/>
</dbReference>
<comment type="similarity">
    <text evidence="1">Belongs to the TonB-dependent receptor family.</text>
</comment>
<dbReference type="OrthoDB" id="9768177at2"/>
<dbReference type="NCBIfam" id="TIGR04057">
    <property type="entry name" value="SusC_RagA_signa"/>
    <property type="match status" value="1"/>
</dbReference>
<protein>
    <submittedName>
        <fullName evidence="4">TonB-linked outer membrane protein, SusC/RagA family</fullName>
    </submittedName>
</protein>
<feature type="domain" description="TonB-dependent receptor plug" evidence="3">
    <location>
        <begin position="119"/>
        <end position="230"/>
    </location>
</feature>
<evidence type="ECO:0000256" key="1">
    <source>
        <dbReference type="PROSITE-ProRule" id="PRU01360"/>
    </source>
</evidence>
<keyword evidence="1" id="KW-0998">Cell outer membrane</keyword>
<dbReference type="Proteomes" id="UP000192980">
    <property type="component" value="Unassembled WGS sequence"/>
</dbReference>
<dbReference type="PROSITE" id="PS52016">
    <property type="entry name" value="TONB_DEPENDENT_REC_3"/>
    <property type="match status" value="1"/>
</dbReference>
<sequence>MKKIATHIVLCIICLMIYNPLSAQQADKLVYRIVNIYNQPVEHAKVRSQDGTYETVTTREGTFEFPTEYLKGHVLLTADGYLNARIAPEQFINQKDFTLQFDAHNMGGEVDFGYLSYSKESITGAVSSVTGKVLDKTPSNVLSDTYEGRLPGLTVINNIAELTFFGYGNYSKTIRGSSSVNGSSPLVIIDGVVAPTQYIEFISPKEIETISVLKDAASTSAYGIQGSSGVIVITTKRGHNGKIDVEGYLDYSLQQLTRKPLFVNSGQYAELRNEAGERGGLGKFSQFTQSDIDLFKSGENAGYPNNNWYSQFMKDYANRQRAGVNVSGGTDKFRYYSNLSFVNQTQPFKIADEPDRKYDPTPKVNIGNFRTNMDVKFNKYLSGYMRLAGNVKREVLAGGNMGWTIYSQILNQPPTMYGPLSPINEEDPELSNQVVTVDGMDNTAYGMLNRSGYRNVIETNILAQAGLKMDMGFLLDGLSASGGMAYQTYVRNETGTNQSYKRLIRGDDFSSLTNFTQYKTFENTPLSYNKGSLFFYYLNLLARLDYNKRFGDHSIDASAHTYYLKQETEASGSSNSVLPYKRQNFGFSALYGYKDRYFLKADMAYSGSEQFHKDHRYTFTPAVSAAWIASKEEFLQSEVLTLLKLRASYGINGSDQLGGARFLFLDNIRSDGSELARGNPLLEAEKIKKLNLGLNLGFLNMFTVDFDYFTNKVNNMLINTSATIPEYQGIPLNYYPKLNGGEMENKGFEIGLGFNKHINQNLSVFLQGNFMQVKNKVININEAMLGEDYAYPYRSQGFALGQQWGYLVDYSNGNGMFNSKEELTNSGLSYSFGTPRVGDLKYQDLNGDKIINEKDVAPIGYTRAPQQEYSIAGGTTWKSWEFSFLLHGVARSTQILSGIGAFENQGKGIFTDLHMASWTPERYAAGEEINYPALSLLPSTNHVSNDFFVSNRSYLRLRNVELAYSLPTAVAQKIKAERIRVALGVQNLFTVSHMKSKYIDPEIGSMNTFQPYRIFNIGLSANF</sequence>
<dbReference type="InterPro" id="IPR023997">
    <property type="entry name" value="TonB-dep_OMP_SusC/RagA_CS"/>
</dbReference>
<dbReference type="InterPro" id="IPR039426">
    <property type="entry name" value="TonB-dep_rcpt-like"/>
</dbReference>
<comment type="subcellular location">
    <subcellularLocation>
        <location evidence="1">Cell outer membrane</location>
        <topology evidence="1">Multi-pass membrane protein</topology>
    </subcellularLocation>
</comment>
<evidence type="ECO:0000313" key="5">
    <source>
        <dbReference type="Proteomes" id="UP000192980"/>
    </source>
</evidence>
<gene>
    <name evidence="4" type="ORF">SAMN05660862_1681</name>
</gene>
<keyword evidence="1" id="KW-0472">Membrane</keyword>
<keyword evidence="1" id="KW-0812">Transmembrane</keyword>
<dbReference type="InterPro" id="IPR012910">
    <property type="entry name" value="Plug_dom"/>
</dbReference>
<reference evidence="4 5" key="1">
    <citation type="submission" date="2017-04" db="EMBL/GenBank/DDBJ databases">
        <authorList>
            <person name="Afonso C.L."/>
            <person name="Miller P.J."/>
            <person name="Scott M.A."/>
            <person name="Spackman E."/>
            <person name="Goraichik I."/>
            <person name="Dimitrov K.M."/>
            <person name="Suarez D.L."/>
            <person name="Swayne D.E."/>
        </authorList>
    </citation>
    <scope>NUCLEOTIDE SEQUENCE [LARGE SCALE GENOMIC DNA]</scope>
    <source>
        <strain evidence="4 5">DSM 22418</strain>
    </source>
</reference>
<evidence type="ECO:0000259" key="3">
    <source>
        <dbReference type="Pfam" id="PF07715"/>
    </source>
</evidence>
<dbReference type="EMBL" id="FXAU01000002">
    <property type="protein sequence ID" value="SMG24743.1"/>
    <property type="molecule type" value="Genomic_DNA"/>
</dbReference>
<name>A0A1X7JAK6_9SPHI</name>
<dbReference type="AlphaFoldDB" id="A0A1X7JAK6"/>
<dbReference type="InterPro" id="IPR037066">
    <property type="entry name" value="Plug_dom_sf"/>
</dbReference>
<organism evidence="4 5">
    <name type="scientific">Sphingobacterium psychroaquaticum</name>
    <dbReference type="NCBI Taxonomy" id="561061"/>
    <lineage>
        <taxon>Bacteria</taxon>
        <taxon>Pseudomonadati</taxon>
        <taxon>Bacteroidota</taxon>
        <taxon>Sphingobacteriia</taxon>
        <taxon>Sphingobacteriales</taxon>
        <taxon>Sphingobacteriaceae</taxon>
        <taxon>Sphingobacterium</taxon>
    </lineage>
</organism>
<keyword evidence="2" id="KW-0732">Signal</keyword>
<feature type="signal peptide" evidence="2">
    <location>
        <begin position="1"/>
        <end position="25"/>
    </location>
</feature>
<dbReference type="Pfam" id="PF07715">
    <property type="entry name" value="Plug"/>
    <property type="match status" value="1"/>
</dbReference>
<evidence type="ECO:0000313" key="4">
    <source>
        <dbReference type="EMBL" id="SMG24743.1"/>
    </source>
</evidence>
<dbReference type="STRING" id="561061.SAMN05660862_1681"/>
<proteinExistence type="inferred from homology"/>
<dbReference type="RefSeq" id="WP_085472430.1">
    <property type="nucleotide sequence ID" value="NZ_FXAU01000002.1"/>
</dbReference>
<keyword evidence="1" id="KW-1134">Transmembrane beta strand</keyword>
<dbReference type="NCBIfam" id="TIGR04056">
    <property type="entry name" value="OMP_RagA_SusC"/>
    <property type="match status" value="1"/>
</dbReference>
<accession>A0A1X7JAK6</accession>
<dbReference type="SUPFAM" id="SSF56935">
    <property type="entry name" value="Porins"/>
    <property type="match status" value="1"/>
</dbReference>